<feature type="domain" description="Aminotransferase-like plant mobile" evidence="1">
    <location>
        <begin position="41"/>
        <end position="120"/>
    </location>
</feature>
<comment type="caution">
    <text evidence="2">The sequence shown here is derived from an EMBL/GenBank/DDBJ whole genome shotgun (WGS) entry which is preliminary data.</text>
</comment>
<name>A0A7J9KEY6_9ROSI</name>
<dbReference type="PANTHER" id="PTHR46033:SF8">
    <property type="entry name" value="PROTEIN MAINTENANCE OF MERISTEMS-LIKE"/>
    <property type="match status" value="1"/>
</dbReference>
<feature type="non-terminal residue" evidence="2">
    <location>
        <position position="1"/>
    </location>
</feature>
<evidence type="ECO:0000313" key="2">
    <source>
        <dbReference type="EMBL" id="MBA0845024.1"/>
    </source>
</evidence>
<dbReference type="Pfam" id="PF10536">
    <property type="entry name" value="PMD"/>
    <property type="match status" value="1"/>
</dbReference>
<keyword evidence="3" id="KW-1185">Reference proteome</keyword>
<evidence type="ECO:0000313" key="3">
    <source>
        <dbReference type="Proteomes" id="UP000593575"/>
    </source>
</evidence>
<dbReference type="InterPro" id="IPR044824">
    <property type="entry name" value="MAIN-like"/>
</dbReference>
<dbReference type="AlphaFoldDB" id="A0A7J9KEY6"/>
<evidence type="ECO:0000259" key="1">
    <source>
        <dbReference type="Pfam" id="PF10536"/>
    </source>
</evidence>
<sequence length="167" mass="18775">DEDGFIDTYIHNLSARAPRVIEQHLGEAEFLHVSCMLGGAKLEPTLISALLQRWRPETHTFHLPCGEFTITLEDMALQLGLLVDGLVVMGVVRVDDWSTICNQLLRKTTTRSSIHTKVDRGSSNVRYFSKSSTLKVAPTTNRLKICRATQLGINCHDYIIPRDVSRN</sequence>
<dbReference type="Proteomes" id="UP000593575">
    <property type="component" value="Unassembled WGS sequence"/>
</dbReference>
<dbReference type="InterPro" id="IPR019557">
    <property type="entry name" value="AminoTfrase-like_pln_mobile"/>
</dbReference>
<proteinExistence type="predicted"/>
<gene>
    <name evidence="2" type="ORF">Goarm_023065</name>
</gene>
<organism evidence="2 3">
    <name type="scientific">Gossypium armourianum</name>
    <dbReference type="NCBI Taxonomy" id="34283"/>
    <lineage>
        <taxon>Eukaryota</taxon>
        <taxon>Viridiplantae</taxon>
        <taxon>Streptophyta</taxon>
        <taxon>Embryophyta</taxon>
        <taxon>Tracheophyta</taxon>
        <taxon>Spermatophyta</taxon>
        <taxon>Magnoliopsida</taxon>
        <taxon>eudicotyledons</taxon>
        <taxon>Gunneridae</taxon>
        <taxon>Pentapetalae</taxon>
        <taxon>rosids</taxon>
        <taxon>malvids</taxon>
        <taxon>Malvales</taxon>
        <taxon>Malvaceae</taxon>
        <taxon>Malvoideae</taxon>
        <taxon>Gossypium</taxon>
    </lineage>
</organism>
<dbReference type="PANTHER" id="PTHR46033">
    <property type="entry name" value="PROTEIN MAIN-LIKE 2"/>
    <property type="match status" value="1"/>
</dbReference>
<reference evidence="2 3" key="1">
    <citation type="journal article" date="2019" name="Genome Biol. Evol.">
        <title>Insights into the evolution of the New World diploid cottons (Gossypium, subgenus Houzingenia) based on genome sequencing.</title>
        <authorList>
            <person name="Grover C.E."/>
            <person name="Arick M.A. 2nd"/>
            <person name="Thrash A."/>
            <person name="Conover J.L."/>
            <person name="Sanders W.S."/>
            <person name="Peterson D.G."/>
            <person name="Frelichowski J.E."/>
            <person name="Scheffler J.A."/>
            <person name="Scheffler B.E."/>
            <person name="Wendel J.F."/>
        </authorList>
    </citation>
    <scope>NUCLEOTIDE SEQUENCE [LARGE SCALE GENOMIC DNA]</scope>
    <source>
        <strain evidence="2">6</strain>
        <tissue evidence="2">Leaf</tissue>
    </source>
</reference>
<dbReference type="EMBL" id="JABFAE010412200">
    <property type="protein sequence ID" value="MBA0845024.1"/>
    <property type="molecule type" value="Genomic_DNA"/>
</dbReference>
<accession>A0A7J9KEY6</accession>
<dbReference type="GO" id="GO:0010073">
    <property type="term" value="P:meristem maintenance"/>
    <property type="evidence" value="ECO:0007669"/>
    <property type="project" value="InterPro"/>
</dbReference>
<protein>
    <recommendedName>
        <fullName evidence="1">Aminotransferase-like plant mobile domain-containing protein</fullName>
    </recommendedName>
</protein>